<dbReference type="GO" id="GO:0004563">
    <property type="term" value="F:beta-N-acetylhexosaminidase activity"/>
    <property type="evidence" value="ECO:0007669"/>
    <property type="project" value="UniProtKB-EC"/>
</dbReference>
<dbReference type="Gene3D" id="3.30.379.10">
    <property type="entry name" value="Chitobiase/beta-hexosaminidase domain 2-like"/>
    <property type="match status" value="1"/>
</dbReference>
<evidence type="ECO:0000256" key="2">
    <source>
        <dbReference type="ARBA" id="ARBA00006285"/>
    </source>
</evidence>
<dbReference type="InterPro" id="IPR017853">
    <property type="entry name" value="GH"/>
</dbReference>
<evidence type="ECO:0000313" key="10">
    <source>
        <dbReference type="EMBL" id="RAR50241.1"/>
    </source>
</evidence>
<evidence type="ECO:0000256" key="6">
    <source>
        <dbReference type="PIRSR" id="PIRSR625705-1"/>
    </source>
</evidence>
<dbReference type="GO" id="GO:0030203">
    <property type="term" value="P:glycosaminoglycan metabolic process"/>
    <property type="evidence" value="ECO:0007669"/>
    <property type="project" value="TreeGrafter"/>
</dbReference>
<dbReference type="GO" id="GO:0005975">
    <property type="term" value="P:carbohydrate metabolic process"/>
    <property type="evidence" value="ECO:0007669"/>
    <property type="project" value="InterPro"/>
</dbReference>
<evidence type="ECO:0000256" key="1">
    <source>
        <dbReference type="ARBA" id="ARBA00001231"/>
    </source>
</evidence>
<keyword evidence="4" id="KW-0378">Hydrolase</keyword>
<dbReference type="InterPro" id="IPR008979">
    <property type="entry name" value="Galactose-bd-like_sf"/>
</dbReference>
<dbReference type="Gene3D" id="3.20.20.80">
    <property type="entry name" value="Glycosidases"/>
    <property type="match status" value="1"/>
</dbReference>
<dbReference type="Proteomes" id="UP000249518">
    <property type="component" value="Unassembled WGS sequence"/>
</dbReference>
<dbReference type="PANTHER" id="PTHR22600:SF57">
    <property type="entry name" value="BETA-N-ACETYLHEXOSAMINIDASE"/>
    <property type="match status" value="1"/>
</dbReference>
<dbReference type="SUPFAM" id="SSF51445">
    <property type="entry name" value="(Trans)glycosidases"/>
    <property type="match status" value="1"/>
</dbReference>
<dbReference type="InterPro" id="IPR015882">
    <property type="entry name" value="HEX_bac_N"/>
</dbReference>
<dbReference type="Pfam" id="PF00728">
    <property type="entry name" value="Glyco_hydro_20"/>
    <property type="match status" value="1"/>
</dbReference>
<evidence type="ECO:0000259" key="7">
    <source>
        <dbReference type="Pfam" id="PF00728"/>
    </source>
</evidence>
<proteinExistence type="inferred from homology"/>
<dbReference type="GO" id="GO:0016020">
    <property type="term" value="C:membrane"/>
    <property type="evidence" value="ECO:0007669"/>
    <property type="project" value="TreeGrafter"/>
</dbReference>
<feature type="domain" description="Glycoside hydrolase family 20 catalytic" evidence="7">
    <location>
        <begin position="170"/>
        <end position="512"/>
    </location>
</feature>
<feature type="domain" description="F5/8 type C" evidence="8">
    <location>
        <begin position="643"/>
        <end position="748"/>
    </location>
</feature>
<dbReference type="Pfam" id="PF13287">
    <property type="entry name" value="Fn3_assoc"/>
    <property type="match status" value="1"/>
</dbReference>
<evidence type="ECO:0000259" key="8">
    <source>
        <dbReference type="Pfam" id="PF00754"/>
    </source>
</evidence>
<evidence type="ECO:0000313" key="11">
    <source>
        <dbReference type="Proteomes" id="UP000249518"/>
    </source>
</evidence>
<reference evidence="10 11" key="1">
    <citation type="submission" date="2018-06" db="EMBL/GenBank/DDBJ databases">
        <title>Genomic Encyclopedia of Type Strains, Phase III (KMG-III): the genomes of soil and plant-associated and newly described type strains.</title>
        <authorList>
            <person name="Whitman W."/>
        </authorList>
    </citation>
    <scope>NUCLEOTIDE SEQUENCE [LARGE SCALE GENOMIC DNA]</scope>
    <source>
        <strain evidence="10 11">CGMCC 1.12504</strain>
    </source>
</reference>
<feature type="domain" description="Beta-hexosaminidase bacterial type N-terminal" evidence="9">
    <location>
        <begin position="42"/>
        <end position="166"/>
    </location>
</feature>
<name>A0A328WVF7_9FLAO</name>
<dbReference type="EC" id="3.2.1.52" evidence="3"/>
<keyword evidence="5" id="KW-0326">Glycosidase</keyword>
<gene>
    <name evidence="10" type="ORF">B0I10_10236</name>
</gene>
<keyword evidence="11" id="KW-1185">Reference proteome</keyword>
<comment type="catalytic activity">
    <reaction evidence="1">
        <text>Hydrolysis of terminal non-reducing N-acetyl-D-hexosamine residues in N-acetyl-beta-D-hexosaminides.</text>
        <dbReference type="EC" id="3.2.1.52"/>
    </reaction>
</comment>
<organism evidence="10 11">
    <name type="scientific">Flavobacterium lacus</name>
    <dbReference type="NCBI Taxonomy" id="1353778"/>
    <lineage>
        <taxon>Bacteria</taxon>
        <taxon>Pseudomonadati</taxon>
        <taxon>Bacteroidota</taxon>
        <taxon>Flavobacteriia</taxon>
        <taxon>Flavobacteriales</taxon>
        <taxon>Flavobacteriaceae</taxon>
        <taxon>Flavobacterium</taxon>
    </lineage>
</organism>
<dbReference type="InterPro" id="IPR000421">
    <property type="entry name" value="FA58C"/>
</dbReference>
<dbReference type="PANTHER" id="PTHR22600">
    <property type="entry name" value="BETA-HEXOSAMINIDASE"/>
    <property type="match status" value="1"/>
</dbReference>
<sequence>MQLRGIFIFTKFSVNKQTLMTKIFLSIFLFLSFLGYSQENLPLIPIPKQIEFVNEFFELDKSTVILSQDSNSFEALFLKETIKLKTGLDLPIKSTYTKGNSIQLSIQIPDTIGFDREKYELSISKKGVQLLSFSNQGLFYGIQTFLQFIPFQKSDKVKTQGVSISDSPKFKWRGMHLDVSRHFFSIDFIKKYIDYIAMYKMNTFHWHLTDDQGWRIEIKKYPKLTEIGAWRDGSMVGHYNEQRFDTLRYSGFYTQEEIKEVVKYAQQRHVTIVPEIEMPGHALAALASYPEFSCTGGPFEVAKGWGVFEDVFCPKDETFVFLENILSEVIDLFPSKYIHIGGDESPKVRWKNCAHCQSLIKKEGLKDEHELQSYFIQRIEKFVNTKGRKIMGWDEILEGGLAPNAAVMSWRGTEGGIAAAKQKHFVVMSPGSHCYFDHYQGDPKNEPLAFGGYTPIEKVYAFNPIPNELSIEEAVYILGAQANVWTEYIETSNHVEYMIMPRMAALSEVVWGTANASDYKNFENRLIDHLDFYEKMGINYSKAIYEVTTAVSSGKNGVEFILKAVNPSGIRFTTDGSQPTNKAMIYTSPISITKSCTIKAAYFENEKQKSNSIEQTFNINKSSGKKITLEHQPHENYGIGGSFTLVDGMKGNPSKFGRDWLGFSGKDVVATIDLNKIETISKIKLNVLKSKGSWIYYPKEIEFLHSEDGNRYTSIKKFSEVEIENLKGNIEGIFKNTQAKYIKIIAKNLGVIPDGNPGAGSKAWLFIDEISVE</sequence>
<accession>A0A328WVF7</accession>
<dbReference type="PRINTS" id="PR00738">
    <property type="entry name" value="GLHYDRLASE20"/>
</dbReference>
<comment type="caution">
    <text evidence="10">The sequence shown here is derived from an EMBL/GenBank/DDBJ whole genome shotgun (WGS) entry which is preliminary data.</text>
</comment>
<dbReference type="AlphaFoldDB" id="A0A328WVF7"/>
<feature type="active site" description="Proton donor" evidence="6">
    <location>
        <position position="344"/>
    </location>
</feature>
<dbReference type="InterPro" id="IPR029018">
    <property type="entry name" value="Hex-like_dom2"/>
</dbReference>
<dbReference type="Gene3D" id="2.60.120.260">
    <property type="entry name" value="Galactose-binding domain-like"/>
    <property type="match status" value="1"/>
</dbReference>
<dbReference type="Pfam" id="PF00754">
    <property type="entry name" value="F5_F8_type_C"/>
    <property type="match status" value="1"/>
</dbReference>
<dbReference type="EMBL" id="QLSV01000002">
    <property type="protein sequence ID" value="RAR50241.1"/>
    <property type="molecule type" value="Genomic_DNA"/>
</dbReference>
<dbReference type="SUPFAM" id="SSF49785">
    <property type="entry name" value="Galactose-binding domain-like"/>
    <property type="match status" value="1"/>
</dbReference>
<dbReference type="CDD" id="cd06563">
    <property type="entry name" value="GH20_chitobiase-like"/>
    <property type="match status" value="1"/>
</dbReference>
<dbReference type="InterPro" id="IPR026876">
    <property type="entry name" value="Fn3_assoc_repeat"/>
</dbReference>
<dbReference type="InterPro" id="IPR015883">
    <property type="entry name" value="Glyco_hydro_20_cat"/>
</dbReference>
<dbReference type="SUPFAM" id="SSF55545">
    <property type="entry name" value="beta-N-acetylhexosaminidase-like domain"/>
    <property type="match status" value="1"/>
</dbReference>
<evidence type="ECO:0000259" key="9">
    <source>
        <dbReference type="Pfam" id="PF02838"/>
    </source>
</evidence>
<evidence type="ECO:0000256" key="4">
    <source>
        <dbReference type="ARBA" id="ARBA00022801"/>
    </source>
</evidence>
<dbReference type="Pfam" id="PF02838">
    <property type="entry name" value="Glyco_hydro_20b"/>
    <property type="match status" value="1"/>
</dbReference>
<comment type="similarity">
    <text evidence="2">Belongs to the glycosyl hydrolase 20 family.</text>
</comment>
<protein>
    <recommendedName>
        <fullName evidence="3">beta-N-acetylhexosaminidase</fullName>
        <ecNumber evidence="3">3.2.1.52</ecNumber>
    </recommendedName>
</protein>
<dbReference type="InterPro" id="IPR025705">
    <property type="entry name" value="Beta_hexosaminidase_sua/sub"/>
</dbReference>
<evidence type="ECO:0000256" key="5">
    <source>
        <dbReference type="ARBA" id="ARBA00023295"/>
    </source>
</evidence>
<evidence type="ECO:0000256" key="3">
    <source>
        <dbReference type="ARBA" id="ARBA00012663"/>
    </source>
</evidence>